<evidence type="ECO:0000313" key="2">
    <source>
        <dbReference type="Proteomes" id="UP000238163"/>
    </source>
</evidence>
<keyword evidence="2" id="KW-1185">Reference proteome</keyword>
<reference evidence="1 2" key="2">
    <citation type="submission" date="2018-03" db="EMBL/GenBank/DDBJ databases">
        <title>Genetic Diversity and Phenotypic Plasticity of AHL Mediated Quorum Sensing in Environmental Strains of Vibrio mediterranei.</title>
        <authorList>
            <person name="Lantoine F."/>
            <person name="Vouve F."/>
        </authorList>
    </citation>
    <scope>NUCLEOTIDE SEQUENCE [LARGE SCALE GENOMIC DNA]</scope>
    <source>
        <strain evidence="1 2">17LN0615E</strain>
    </source>
</reference>
<protein>
    <submittedName>
        <fullName evidence="1">Uncharacterized protein</fullName>
    </submittedName>
</protein>
<comment type="caution">
    <text evidence="1">The sequence shown here is derived from an EMBL/GenBank/DDBJ whole genome shotgun (WGS) entry which is preliminary data.</text>
</comment>
<dbReference type="RefSeq" id="WP_106008865.1">
    <property type="nucleotide sequence ID" value="NZ_JAKEUH010000124.1"/>
</dbReference>
<sequence length="152" mass="17683">MGKPKDVPNSTSLRFSSESRVKGIQGSLRRLNDDNLSQWLREAIDLRLYMEGKGLEIEQILSGDFFKDLELRLARHSEREKDNHTYPPVMSSGQVEELSKMLIRMHGILKYQMKMLMENPNVNMTGKEYPDVFSFISNNADSFYREAFNKDN</sequence>
<evidence type="ECO:0000313" key="1">
    <source>
        <dbReference type="EMBL" id="PRQ65118.1"/>
    </source>
</evidence>
<reference evidence="1 2" key="1">
    <citation type="submission" date="2017-09" db="EMBL/GenBank/DDBJ databases">
        <authorList>
            <person name="Girard L."/>
            <person name="Lami R."/>
            <person name="Suzuki M."/>
            <person name="Baudart J."/>
        </authorList>
    </citation>
    <scope>NUCLEOTIDE SEQUENCE [LARGE SCALE GENOMIC DNA]</scope>
    <source>
        <strain evidence="1 2">17LN0615E</strain>
    </source>
</reference>
<name>A0ABX5D778_9VIBR</name>
<gene>
    <name evidence="1" type="ORF">COR51_23645</name>
</gene>
<organism evidence="1 2">
    <name type="scientific">Vibrio mediterranei</name>
    <dbReference type="NCBI Taxonomy" id="689"/>
    <lineage>
        <taxon>Bacteria</taxon>
        <taxon>Pseudomonadati</taxon>
        <taxon>Pseudomonadota</taxon>
        <taxon>Gammaproteobacteria</taxon>
        <taxon>Vibrionales</taxon>
        <taxon>Vibrionaceae</taxon>
        <taxon>Vibrio</taxon>
    </lineage>
</organism>
<dbReference type="Proteomes" id="UP000238163">
    <property type="component" value="Unassembled WGS sequence"/>
</dbReference>
<dbReference type="EMBL" id="NWTN01000026">
    <property type="protein sequence ID" value="PRQ65118.1"/>
    <property type="molecule type" value="Genomic_DNA"/>
</dbReference>
<accession>A0ABX5D778</accession>
<proteinExistence type="predicted"/>